<evidence type="ECO:0000313" key="1">
    <source>
        <dbReference type="EMBL" id="CAF4830795.1"/>
    </source>
</evidence>
<protein>
    <recommendedName>
        <fullName evidence="3">N-acetyltransferase domain-containing protein</fullName>
    </recommendedName>
</protein>
<dbReference type="InterPro" id="IPR016181">
    <property type="entry name" value="Acyl_CoA_acyltransferase"/>
</dbReference>
<dbReference type="EMBL" id="CAJOBZ010000010">
    <property type="protein sequence ID" value="CAF4830795.1"/>
    <property type="molecule type" value="Genomic_DNA"/>
</dbReference>
<sequence length="151" mass="17100">MTGITIQRVEEADTEEVMKLLRRTFFVHEPLNNKVGYCKSESDECIDLDLYCRHCLPGISFKAVDIDGNIIGVLINDVSSVKDPLDFDMILSTTVSPAFKKIINMLKIRESGAKLSEKYPNDENLLEIKLAATDANWRNKGVMNELMQETE</sequence>
<name>A0A821QSV3_9NEOP</name>
<organism evidence="1 2">
    <name type="scientific">Pieris macdunnoughi</name>
    <dbReference type="NCBI Taxonomy" id="345717"/>
    <lineage>
        <taxon>Eukaryota</taxon>
        <taxon>Metazoa</taxon>
        <taxon>Ecdysozoa</taxon>
        <taxon>Arthropoda</taxon>
        <taxon>Hexapoda</taxon>
        <taxon>Insecta</taxon>
        <taxon>Pterygota</taxon>
        <taxon>Neoptera</taxon>
        <taxon>Endopterygota</taxon>
        <taxon>Lepidoptera</taxon>
        <taxon>Glossata</taxon>
        <taxon>Ditrysia</taxon>
        <taxon>Papilionoidea</taxon>
        <taxon>Pieridae</taxon>
        <taxon>Pierinae</taxon>
        <taxon>Pieris</taxon>
    </lineage>
</organism>
<reference evidence="1" key="1">
    <citation type="submission" date="2021-02" db="EMBL/GenBank/DDBJ databases">
        <authorList>
            <person name="Steward A R."/>
        </authorList>
    </citation>
    <scope>NUCLEOTIDE SEQUENCE</scope>
</reference>
<accession>A0A821QSV3</accession>
<dbReference type="PANTHER" id="PTHR20905:SF1">
    <property type="entry name" value="AT07410P-RELATED"/>
    <property type="match status" value="1"/>
</dbReference>
<dbReference type="Gene3D" id="3.40.630.30">
    <property type="match status" value="1"/>
</dbReference>
<comment type="caution">
    <text evidence="1">The sequence shown here is derived from an EMBL/GenBank/DDBJ whole genome shotgun (WGS) entry which is preliminary data.</text>
</comment>
<dbReference type="GO" id="GO:0008080">
    <property type="term" value="F:N-acetyltransferase activity"/>
    <property type="evidence" value="ECO:0007669"/>
    <property type="project" value="TreeGrafter"/>
</dbReference>
<dbReference type="OrthoDB" id="6605633at2759"/>
<dbReference type="PANTHER" id="PTHR20905">
    <property type="entry name" value="N-ACETYLTRANSFERASE-RELATED"/>
    <property type="match status" value="1"/>
</dbReference>
<dbReference type="Proteomes" id="UP000663880">
    <property type="component" value="Unassembled WGS sequence"/>
</dbReference>
<gene>
    <name evidence="1" type="ORF">PMACD_LOCUS5274</name>
</gene>
<dbReference type="SUPFAM" id="SSF55729">
    <property type="entry name" value="Acyl-CoA N-acyltransferases (Nat)"/>
    <property type="match status" value="1"/>
</dbReference>
<proteinExistence type="predicted"/>
<evidence type="ECO:0008006" key="3">
    <source>
        <dbReference type="Google" id="ProtNLM"/>
    </source>
</evidence>
<dbReference type="AlphaFoldDB" id="A0A821QSV3"/>
<keyword evidence="2" id="KW-1185">Reference proteome</keyword>
<evidence type="ECO:0000313" key="2">
    <source>
        <dbReference type="Proteomes" id="UP000663880"/>
    </source>
</evidence>